<reference evidence="7" key="1">
    <citation type="submission" date="2019-11" db="EMBL/GenBank/DDBJ databases">
        <title>Genome sequence of Heliorestis convoluta strain HH, an alkaliphilic and minimalistic phototrophic bacterium from a soda lake in Egypt.</title>
        <authorList>
            <person name="Dewey E.D."/>
            <person name="Stokes L.M."/>
            <person name="Burchell B.M."/>
            <person name="Shaffer K.N."/>
            <person name="Huntington A.M."/>
            <person name="Baker J.M."/>
            <person name="Nadendla S."/>
            <person name="Giglio M.G."/>
            <person name="Touchman J.W."/>
            <person name="Blankenship R.E."/>
            <person name="Madigan M.T."/>
            <person name="Sattley W.M."/>
        </authorList>
    </citation>
    <scope>NUCLEOTIDE SEQUENCE [LARGE SCALE GENOMIC DNA]</scope>
    <source>
        <strain evidence="7">HH</strain>
    </source>
</reference>
<evidence type="ECO:0000256" key="2">
    <source>
        <dbReference type="ARBA" id="ARBA00022692"/>
    </source>
</evidence>
<dbReference type="InterPro" id="IPR003810">
    <property type="entry name" value="Mntp/YtaF"/>
</dbReference>
<keyword evidence="1" id="KW-1003">Cell membrane</keyword>
<proteinExistence type="predicted"/>
<keyword evidence="4 5" id="KW-0472">Membrane</keyword>
<dbReference type="Proteomes" id="UP000366051">
    <property type="component" value="Chromosome"/>
</dbReference>
<feature type="transmembrane region" description="Helical" evidence="5">
    <location>
        <begin position="50"/>
        <end position="70"/>
    </location>
</feature>
<gene>
    <name evidence="6" type="ORF">FTV88_3005</name>
</gene>
<dbReference type="PANTHER" id="PTHR35529">
    <property type="entry name" value="MANGANESE EFFLUX PUMP MNTP-RELATED"/>
    <property type="match status" value="1"/>
</dbReference>
<evidence type="ECO:0000256" key="1">
    <source>
        <dbReference type="ARBA" id="ARBA00022475"/>
    </source>
</evidence>
<accession>A0A5Q2N9X7</accession>
<evidence type="ECO:0000256" key="4">
    <source>
        <dbReference type="ARBA" id="ARBA00023136"/>
    </source>
</evidence>
<dbReference type="EMBL" id="CP045875">
    <property type="protein sequence ID" value="QGG49080.1"/>
    <property type="molecule type" value="Genomic_DNA"/>
</dbReference>
<keyword evidence="2 5" id="KW-0812">Transmembrane</keyword>
<organism evidence="6 7">
    <name type="scientific">Heliorestis convoluta</name>
    <dbReference type="NCBI Taxonomy" id="356322"/>
    <lineage>
        <taxon>Bacteria</taxon>
        <taxon>Bacillati</taxon>
        <taxon>Bacillota</taxon>
        <taxon>Clostridia</taxon>
        <taxon>Eubacteriales</taxon>
        <taxon>Heliobacteriaceae</taxon>
        <taxon>Heliorestis</taxon>
    </lineage>
</organism>
<keyword evidence="3 5" id="KW-1133">Transmembrane helix</keyword>
<dbReference type="PANTHER" id="PTHR35529:SF2">
    <property type="entry name" value="SPORULATION PROTEIN YTAF-RELATED"/>
    <property type="match status" value="1"/>
</dbReference>
<evidence type="ECO:0000313" key="6">
    <source>
        <dbReference type="EMBL" id="QGG49080.1"/>
    </source>
</evidence>
<feature type="transmembrane region" description="Helical" evidence="5">
    <location>
        <begin position="82"/>
        <end position="100"/>
    </location>
</feature>
<dbReference type="KEGG" id="hcv:FTV88_3005"/>
<protein>
    <submittedName>
        <fullName evidence="6">Sporulation membrane protein YtaF</fullName>
    </submittedName>
</protein>
<name>A0A5Q2N9X7_9FIRM</name>
<keyword evidence="7" id="KW-1185">Reference proteome</keyword>
<evidence type="ECO:0000256" key="3">
    <source>
        <dbReference type="ARBA" id="ARBA00022989"/>
    </source>
</evidence>
<dbReference type="Pfam" id="PF02659">
    <property type="entry name" value="Mntp"/>
    <property type="match status" value="1"/>
</dbReference>
<dbReference type="RefSeq" id="WP_207707881.1">
    <property type="nucleotide sequence ID" value="NZ_CP045875.1"/>
</dbReference>
<sequence length="101" mass="10715">MIQIFREPTDADLDSSGELSFKEAFLLGLALSMDALAAGFGASLLGGIPLFAPLIVGITLFFLVVAGLWWGHNNARWAGGPWISYLAGFVLLSLGASKIFL</sequence>
<dbReference type="AlphaFoldDB" id="A0A5Q2N9X7"/>
<evidence type="ECO:0000313" key="7">
    <source>
        <dbReference type="Proteomes" id="UP000366051"/>
    </source>
</evidence>
<evidence type="ECO:0000256" key="5">
    <source>
        <dbReference type="SAM" id="Phobius"/>
    </source>
</evidence>
<feature type="transmembrane region" description="Helical" evidence="5">
    <location>
        <begin position="24"/>
        <end position="45"/>
    </location>
</feature>